<reference evidence="2 4" key="1">
    <citation type="submission" date="2018-11" db="EMBL/GenBank/DDBJ databases">
        <title>Proposal to divide the Flavobacteriaceae and reorganize its genera based on Amino Acid Identity values calculated from whole genome sequences.</title>
        <authorList>
            <person name="Nicholson A.C."/>
            <person name="Gulvik C.A."/>
            <person name="Whitney A.M."/>
            <person name="Humrighouse B.W."/>
            <person name="Bell M."/>
            <person name="Holmes B."/>
            <person name="Steigerwalt A."/>
            <person name="Villarma A."/>
            <person name="Sheth M."/>
            <person name="Batra D."/>
            <person name="Pryor J."/>
            <person name="Bernardet J.-F."/>
            <person name="Hugo C."/>
            <person name="Kampfer P."/>
            <person name="Newman J."/>
            <person name="Mcquiston J.R."/>
        </authorList>
    </citation>
    <scope>NUCLEOTIDE SEQUENCE [LARGE SCALE GENOMIC DNA]</scope>
    <source>
        <strain evidence="2 4">DSM 15235</strain>
    </source>
</reference>
<dbReference type="EMBL" id="SOQW01000002">
    <property type="protein sequence ID" value="TDX93363.1"/>
    <property type="molecule type" value="Genomic_DNA"/>
</dbReference>
<accession>A0A3N0W056</accession>
<name>A0A3N0W056_9FLAO</name>
<proteinExistence type="predicted"/>
<keyword evidence="5" id="KW-1185">Reference proteome</keyword>
<dbReference type="EMBL" id="RJTX01000002">
    <property type="protein sequence ID" value="ROH97488.1"/>
    <property type="molecule type" value="Genomic_DNA"/>
</dbReference>
<keyword evidence="1" id="KW-0812">Transmembrane</keyword>
<dbReference type="AlphaFoldDB" id="A0A3N0W056"/>
<evidence type="ECO:0000313" key="2">
    <source>
        <dbReference type="EMBL" id="ROH97488.1"/>
    </source>
</evidence>
<sequence>MENTILLRFALAFILIMHSVPSIMSGDINSFGRDYLDGIGFSPFGIYMAWTVKLIHLFSVVFLLMNRFLKITAVTNVLIFIVGIILIHGKEGWFVVGGGRNGVEFSFLLIVCFLSLAFPKGLLHFKKKNVL</sequence>
<organism evidence="2 4">
    <name type="scientific">Chryseobacterium daecheongense</name>
    <dbReference type="NCBI Taxonomy" id="192389"/>
    <lineage>
        <taxon>Bacteria</taxon>
        <taxon>Pseudomonadati</taxon>
        <taxon>Bacteroidota</taxon>
        <taxon>Flavobacteriia</taxon>
        <taxon>Flavobacteriales</taxon>
        <taxon>Weeksellaceae</taxon>
        <taxon>Chryseobacterium group</taxon>
        <taxon>Chryseobacterium</taxon>
    </lineage>
</organism>
<feature type="transmembrane region" description="Helical" evidence="1">
    <location>
        <begin position="105"/>
        <end position="123"/>
    </location>
</feature>
<evidence type="ECO:0000313" key="4">
    <source>
        <dbReference type="Proteomes" id="UP000269375"/>
    </source>
</evidence>
<gene>
    <name evidence="3" type="ORF">BCF50_2325</name>
    <name evidence="2" type="ORF">EGI05_08850</name>
</gene>
<dbReference type="Proteomes" id="UP000295709">
    <property type="component" value="Unassembled WGS sequence"/>
</dbReference>
<dbReference type="OrthoDB" id="8778559at2"/>
<protein>
    <submittedName>
        <fullName evidence="2">DoxX family protein</fullName>
    </submittedName>
    <submittedName>
        <fullName evidence="3">Oxidoreductase</fullName>
    </submittedName>
</protein>
<evidence type="ECO:0000313" key="5">
    <source>
        <dbReference type="Proteomes" id="UP000295709"/>
    </source>
</evidence>
<keyword evidence="1" id="KW-1133">Transmembrane helix</keyword>
<reference evidence="3 5" key="2">
    <citation type="submission" date="2019-03" db="EMBL/GenBank/DDBJ databases">
        <title>Genomic Encyclopedia of Archaeal and Bacterial Type Strains, Phase II (KMG-II): from individual species to whole genera.</title>
        <authorList>
            <person name="Goeker M."/>
        </authorList>
    </citation>
    <scope>NUCLEOTIDE SEQUENCE [LARGE SCALE GENOMIC DNA]</scope>
    <source>
        <strain evidence="3 5">DSM 15235</strain>
    </source>
</reference>
<evidence type="ECO:0000256" key="1">
    <source>
        <dbReference type="SAM" id="Phobius"/>
    </source>
</evidence>
<feature type="transmembrane region" description="Helical" evidence="1">
    <location>
        <begin position="71"/>
        <end position="89"/>
    </location>
</feature>
<dbReference type="RefSeq" id="WP_123262710.1">
    <property type="nucleotide sequence ID" value="NZ_RJTX01000002.1"/>
</dbReference>
<keyword evidence="1" id="KW-0472">Membrane</keyword>
<dbReference type="Proteomes" id="UP000269375">
    <property type="component" value="Unassembled WGS sequence"/>
</dbReference>
<feature type="transmembrane region" description="Helical" evidence="1">
    <location>
        <begin position="44"/>
        <end position="64"/>
    </location>
</feature>
<comment type="caution">
    <text evidence="2">The sequence shown here is derived from an EMBL/GenBank/DDBJ whole genome shotgun (WGS) entry which is preliminary data.</text>
</comment>
<evidence type="ECO:0000313" key="3">
    <source>
        <dbReference type="EMBL" id="TDX93363.1"/>
    </source>
</evidence>